<dbReference type="KEGG" id="vdi:Vdis_0438"/>
<dbReference type="RefSeq" id="WP_013335564.1">
    <property type="nucleotide sequence ID" value="NC_014537.1"/>
</dbReference>
<protein>
    <recommendedName>
        <fullName evidence="2">Protein-glutamine gamma-glutamyltransferase-like C-terminal domain-containing protein</fullName>
    </recommendedName>
</protein>
<evidence type="ECO:0000256" key="1">
    <source>
        <dbReference type="SAM" id="Phobius"/>
    </source>
</evidence>
<feature type="domain" description="Protein-glutamine gamma-glutamyltransferase-like C-terminal" evidence="2">
    <location>
        <begin position="554"/>
        <end position="613"/>
    </location>
</feature>
<dbReference type="STRING" id="572478.Vdis_0438"/>
<dbReference type="Pfam" id="PF13559">
    <property type="entry name" value="DUF4129"/>
    <property type="match status" value="1"/>
</dbReference>
<evidence type="ECO:0000313" key="4">
    <source>
        <dbReference type="Proteomes" id="UP000006681"/>
    </source>
</evidence>
<dbReference type="InterPro" id="IPR025403">
    <property type="entry name" value="TgpA-like_C"/>
</dbReference>
<accession>E1QUB3</accession>
<dbReference type="Proteomes" id="UP000006681">
    <property type="component" value="Chromosome"/>
</dbReference>
<proteinExistence type="predicted"/>
<gene>
    <name evidence="3" type="ordered locus">Vdis_0438</name>
</gene>
<feature type="transmembrane region" description="Helical" evidence="1">
    <location>
        <begin position="456"/>
        <end position="482"/>
    </location>
</feature>
<dbReference type="AlphaFoldDB" id="E1QUB3"/>
<dbReference type="GeneID" id="9751356"/>
<dbReference type="eggNOG" id="arCOG02488">
    <property type="taxonomic scope" value="Archaea"/>
</dbReference>
<dbReference type="InterPro" id="IPR008969">
    <property type="entry name" value="CarboxyPept-like_regulatory"/>
</dbReference>
<evidence type="ECO:0000313" key="3">
    <source>
        <dbReference type="EMBL" id="ADN49839.1"/>
    </source>
</evidence>
<organism evidence="3 4">
    <name type="scientific">Vulcanisaeta distributa (strain DSM 14429 / JCM 11212 / NBRC 100878 / IC-017)</name>
    <dbReference type="NCBI Taxonomy" id="572478"/>
    <lineage>
        <taxon>Archaea</taxon>
        <taxon>Thermoproteota</taxon>
        <taxon>Thermoprotei</taxon>
        <taxon>Thermoproteales</taxon>
        <taxon>Thermoproteaceae</taxon>
        <taxon>Vulcanisaeta</taxon>
    </lineage>
</organism>
<keyword evidence="1" id="KW-0812">Transmembrane</keyword>
<dbReference type="SUPFAM" id="SSF49464">
    <property type="entry name" value="Carboxypeptidase regulatory domain-like"/>
    <property type="match status" value="1"/>
</dbReference>
<sequence>MRVIYLALIALGIVMAVVYLGHAIAWPSLSIPNPLNEKLSVNTQGVVQLYITALELNALGNYTGALSITKVLGITAAVKVSPLISQLHNYEVQLTNYLVELRSIYNEMVNSISLGNYTGARSLAIEGLLIDSEADNELNAILSMFNNIAPGSAGQVISAAQSIRQYLIGLNETFINVLTSNYTRTELTVNATPSTVVVGSQVTVYGVLTTINGTPIPNATINIYVGGNYVGKALTNVYGQYLLTFTMPQVYVSNINLTAIYNPPLGSNYLPSEATVQVNVAFNTTSLTANYTSHVMWGEPINVSGYVSGPPIRQVIISIDGVNVSTYTVNNEFSVMISTGNMTPGNYSITIYAPPVGPYSPAYVVGSVSVNSVVTNITISTNYLAIAGLPITLRGFVSPWVGNLSLSLSIGGETMHLDLNSPNFTVSMPTSLLLSMGRHDIVISVSPNPPVMGIAYTYGIFVVNIPEVIIPMAIIVALFLIVRSGAIALPGGEGITINNSRFQASPILIMTRRSAEVRALRKEIMRTALRSKIDIKSVRDIVDALASAIYAIGNRTGVRLRSTDTLREYLRAVQNKLSEEEYAVFAELVRLGEYALYSPHIPSDEDVRRAWELAGRLTR</sequence>
<name>E1QUB3_VULDI</name>
<reference evidence="4" key="2">
    <citation type="journal article" date="2010" name="Stand. Genomic Sci.">
        <title>Complete genome sequence of Vulcanisaeta distributa type strain (IC-017T).</title>
        <authorList>
            <person name="Mavromatis K."/>
            <person name="Sikorski J."/>
            <person name="Pabst E."/>
            <person name="Teshima H."/>
            <person name="Lapidus A."/>
            <person name="Lucas S."/>
            <person name="Nolan M."/>
            <person name="Glavina Del Rio T."/>
            <person name="Cheng J."/>
            <person name="Bruce D."/>
            <person name="Goodwin L."/>
            <person name="Pitluck S."/>
            <person name="Liolios K."/>
            <person name="Ivanova N."/>
            <person name="Mikhailova N."/>
            <person name="Pati A."/>
            <person name="Chen A."/>
            <person name="Palaniappan K."/>
            <person name="Land M."/>
            <person name="Hauser L."/>
            <person name="Chang Y."/>
            <person name="Jeffries C."/>
            <person name="Rohde M."/>
            <person name="Spring S."/>
            <person name="Goker M."/>
            <person name="Wirth R."/>
            <person name="Woyke T."/>
            <person name="Bristow J."/>
            <person name="Eisen J."/>
            <person name="Markowitz V."/>
            <person name="Hugenholtz P."/>
            <person name="Klenk H."/>
            <person name="Kyrpides N."/>
        </authorList>
    </citation>
    <scope>NUCLEOTIDE SEQUENCE [LARGE SCALE GENOMIC DNA]</scope>
    <source>
        <strain evidence="4">DSM 14429 / JCM 11212 / NBRC 100878 / IC-017</strain>
    </source>
</reference>
<dbReference type="OrthoDB" id="26064at2157"/>
<keyword evidence="1" id="KW-1133">Transmembrane helix</keyword>
<reference evidence="3 4" key="1">
    <citation type="journal article" date="2010" name="Stand. Genomic Sci.">
        <title>Complete genome sequence of Vulcanisaeta distributa type strain (IC-017).</title>
        <authorList>
            <person name="Mavromatis K."/>
            <person name="Sikorski J."/>
            <person name="Pabst E."/>
            <person name="Teshima H."/>
            <person name="Lapidus A."/>
            <person name="Lucas S."/>
            <person name="Nolan M."/>
            <person name="Glavina Del Rio T."/>
            <person name="Cheng J.F."/>
            <person name="Bruce D."/>
            <person name="Goodwin L."/>
            <person name="Pitluck S."/>
            <person name="Liolios K."/>
            <person name="Ivanova N."/>
            <person name="Mikhailova N."/>
            <person name="Pati A."/>
            <person name="Chen A."/>
            <person name="Palaniappan K."/>
            <person name="Land M."/>
            <person name="Hauser L."/>
            <person name="Chang Y.J."/>
            <person name="Jeffries C.D."/>
            <person name="Rohde M."/>
            <person name="Spring S."/>
            <person name="Goker M."/>
            <person name="Wirth R."/>
            <person name="Woyke T."/>
            <person name="Bristow J."/>
            <person name="Eisen J.A."/>
            <person name="Markowitz V."/>
            <person name="Hugenholtz P."/>
            <person name="Klenk H.P."/>
            <person name="Kyrpides N.C."/>
        </authorList>
    </citation>
    <scope>NUCLEOTIDE SEQUENCE [LARGE SCALE GENOMIC DNA]</scope>
    <source>
        <strain evidence="4">DSM 14429 / JCM 11212 / NBRC 100878 / IC-017</strain>
    </source>
</reference>
<evidence type="ECO:0000259" key="2">
    <source>
        <dbReference type="Pfam" id="PF13559"/>
    </source>
</evidence>
<dbReference type="EMBL" id="CP002100">
    <property type="protein sequence ID" value="ADN49839.1"/>
    <property type="molecule type" value="Genomic_DNA"/>
</dbReference>
<keyword evidence="4" id="KW-1185">Reference proteome</keyword>
<dbReference type="HOGENOM" id="CLU_413139_0_0_2"/>
<keyword evidence="1" id="KW-0472">Membrane</keyword>